<keyword evidence="10" id="KW-0436">Ligase</keyword>
<evidence type="ECO:0000256" key="2">
    <source>
        <dbReference type="ARBA" id="ARBA00022695"/>
    </source>
</evidence>
<dbReference type="InterPro" id="IPR023057">
    <property type="entry name" value="GlnE"/>
</dbReference>
<keyword evidence="1 7" id="KW-0808">Transferase</keyword>
<dbReference type="GO" id="GO:0047388">
    <property type="term" value="F:[glutamine synthetase]-adenylyl-L-tyrosine phosphorylase activity"/>
    <property type="evidence" value="ECO:0007669"/>
    <property type="project" value="UniProtKB-EC"/>
</dbReference>
<gene>
    <name evidence="7 10" type="primary">glnE</name>
    <name evidence="10" type="ORF">ABHF33_02910</name>
</gene>
<feature type="domain" description="PII-uridylyltransferase/Glutamine-synthetase adenylyltransferase" evidence="9">
    <location>
        <begin position="775"/>
        <end position="866"/>
    </location>
</feature>
<keyword evidence="6 7" id="KW-0511">Multifunctional enzyme</keyword>
<comment type="similarity">
    <text evidence="7">Belongs to the GlnE family.</text>
</comment>
<keyword evidence="2 7" id="KW-0548">Nucleotidyltransferase</keyword>
<keyword evidence="4 7" id="KW-0067">ATP-binding</keyword>
<evidence type="ECO:0000256" key="4">
    <source>
        <dbReference type="ARBA" id="ARBA00022840"/>
    </source>
</evidence>
<comment type="catalytic activity">
    <reaction evidence="7">
        <text>[glutamine synthetase]-L-tyrosine + ATP = [glutamine synthetase]-O(4)-(5'-adenylyl)-L-tyrosine + diphosphate</text>
        <dbReference type="Rhea" id="RHEA:18589"/>
        <dbReference type="Rhea" id="RHEA-COMP:10660"/>
        <dbReference type="Rhea" id="RHEA-COMP:10661"/>
        <dbReference type="ChEBI" id="CHEBI:30616"/>
        <dbReference type="ChEBI" id="CHEBI:33019"/>
        <dbReference type="ChEBI" id="CHEBI:46858"/>
        <dbReference type="ChEBI" id="CHEBI:83624"/>
        <dbReference type="EC" id="2.7.7.42"/>
    </reaction>
</comment>
<dbReference type="Gene3D" id="3.30.460.10">
    <property type="entry name" value="Beta Polymerase, domain 2"/>
    <property type="match status" value="2"/>
</dbReference>
<dbReference type="CDD" id="cd05401">
    <property type="entry name" value="NT_GlnE_GlnD_like"/>
    <property type="match status" value="2"/>
</dbReference>
<dbReference type="SUPFAM" id="SSF81301">
    <property type="entry name" value="Nucleotidyltransferase"/>
    <property type="match status" value="2"/>
</dbReference>
<dbReference type="KEGG" id="cmav:ABHF33_02910"/>
<evidence type="ECO:0000259" key="9">
    <source>
        <dbReference type="Pfam" id="PF08335"/>
    </source>
</evidence>
<protein>
    <recommendedName>
        <fullName evidence="7">Bifunctional glutamine synthetase adenylyltransferase/adenylyl-removing enzyme</fullName>
    </recommendedName>
    <alternativeName>
        <fullName evidence="7">ATP:glutamine synthetase adenylyltransferase</fullName>
    </alternativeName>
    <alternativeName>
        <fullName evidence="7">ATase</fullName>
    </alternativeName>
    <domain>
        <recommendedName>
            <fullName evidence="7">Glutamine synthetase adenylyl-L-tyrosine phosphorylase</fullName>
            <ecNumber evidence="7">2.7.7.89</ecNumber>
        </recommendedName>
        <alternativeName>
            <fullName evidence="7">Adenylyl removase</fullName>
            <shortName evidence="7">AR</shortName>
            <shortName evidence="7">AT-N</shortName>
        </alternativeName>
    </domain>
    <domain>
        <recommendedName>
            <fullName evidence="7">Glutamine synthetase adenylyl transferase</fullName>
            <ecNumber evidence="7">2.7.7.42</ecNumber>
        </recommendedName>
        <alternativeName>
            <fullName evidence="7">Adenylyl transferase</fullName>
            <shortName evidence="7">AT</shortName>
            <shortName evidence="7">AT-C</shortName>
        </alternativeName>
    </domain>
</protein>
<dbReference type="InterPro" id="IPR013546">
    <property type="entry name" value="PII_UdlTrfase/GS_AdlTrfase"/>
</dbReference>
<keyword evidence="3 7" id="KW-0547">Nucleotide-binding</keyword>
<evidence type="ECO:0000256" key="5">
    <source>
        <dbReference type="ARBA" id="ARBA00022842"/>
    </source>
</evidence>
<dbReference type="PANTHER" id="PTHR30621">
    <property type="entry name" value="GLUTAMINE SYNTHETASE ADENYLYLTRANSFERASE"/>
    <property type="match status" value="1"/>
</dbReference>
<dbReference type="GO" id="GO:0008882">
    <property type="term" value="F:[glutamate-ammonia-ligase] adenylyltransferase activity"/>
    <property type="evidence" value="ECO:0007669"/>
    <property type="project" value="UniProtKB-UniRule"/>
</dbReference>
<dbReference type="RefSeq" id="WP_348945560.1">
    <property type="nucleotide sequence ID" value="NZ_CP157355.1"/>
</dbReference>
<dbReference type="NCBIfam" id="NF008292">
    <property type="entry name" value="PRK11072.1"/>
    <property type="match status" value="1"/>
</dbReference>
<dbReference type="GO" id="GO:0005829">
    <property type="term" value="C:cytosol"/>
    <property type="evidence" value="ECO:0007669"/>
    <property type="project" value="TreeGrafter"/>
</dbReference>
<dbReference type="SUPFAM" id="SSF81593">
    <property type="entry name" value="Nucleotidyltransferase substrate binding subunit/domain"/>
    <property type="match status" value="2"/>
</dbReference>
<organism evidence="10">
    <name type="scientific">Chitinibacter mangrovi</name>
    <dbReference type="NCBI Taxonomy" id="3153927"/>
    <lineage>
        <taxon>Bacteria</taxon>
        <taxon>Pseudomonadati</taxon>
        <taxon>Pseudomonadota</taxon>
        <taxon>Betaproteobacteria</taxon>
        <taxon>Neisseriales</taxon>
        <taxon>Chitinibacteraceae</taxon>
        <taxon>Chitinibacter</taxon>
    </lineage>
</organism>
<dbReference type="Pfam" id="PF08335">
    <property type="entry name" value="GlnD_UR_UTase"/>
    <property type="match status" value="2"/>
</dbReference>
<evidence type="ECO:0000256" key="7">
    <source>
        <dbReference type="HAMAP-Rule" id="MF_00802"/>
    </source>
</evidence>
<comment type="catalytic activity">
    <reaction evidence="7">
        <text>[glutamine synthetase]-O(4)-(5'-adenylyl)-L-tyrosine + phosphate = [glutamine synthetase]-L-tyrosine + ADP</text>
        <dbReference type="Rhea" id="RHEA:43716"/>
        <dbReference type="Rhea" id="RHEA-COMP:10660"/>
        <dbReference type="Rhea" id="RHEA-COMP:10661"/>
        <dbReference type="ChEBI" id="CHEBI:43474"/>
        <dbReference type="ChEBI" id="CHEBI:46858"/>
        <dbReference type="ChEBI" id="CHEBI:83624"/>
        <dbReference type="ChEBI" id="CHEBI:456216"/>
        <dbReference type="EC" id="2.7.7.89"/>
    </reaction>
</comment>
<dbReference type="EC" id="2.7.7.89" evidence="7"/>
<evidence type="ECO:0000256" key="1">
    <source>
        <dbReference type="ARBA" id="ARBA00022679"/>
    </source>
</evidence>
<dbReference type="InterPro" id="IPR005190">
    <property type="entry name" value="GlnE_rpt_dom"/>
</dbReference>
<feature type="domain" description="Glutamate-ammonia ligase adenylyltransferase repeated" evidence="8">
    <location>
        <begin position="524"/>
        <end position="758"/>
    </location>
</feature>
<reference evidence="10" key="1">
    <citation type="submission" date="2024-05" db="EMBL/GenBank/DDBJ databases">
        <authorList>
            <person name="Yang L."/>
            <person name="Pan L."/>
        </authorList>
    </citation>
    <scope>NUCLEOTIDE SEQUENCE</scope>
    <source>
        <strain evidence="10">FCG-7</strain>
    </source>
</reference>
<dbReference type="Gene3D" id="1.20.120.330">
    <property type="entry name" value="Nucleotidyltransferases domain 2"/>
    <property type="match status" value="2"/>
</dbReference>
<evidence type="ECO:0000259" key="8">
    <source>
        <dbReference type="Pfam" id="PF03710"/>
    </source>
</evidence>
<dbReference type="FunFam" id="3.30.460.10:FF:000009">
    <property type="entry name" value="Bifunctional glutamine synthetase adenylyltransferase/adenylyl-removing enzyme"/>
    <property type="match status" value="1"/>
</dbReference>
<dbReference type="Pfam" id="PF03710">
    <property type="entry name" value="GlnE"/>
    <property type="match status" value="2"/>
</dbReference>
<dbReference type="HAMAP" id="MF_00802">
    <property type="entry name" value="GlnE"/>
    <property type="match status" value="1"/>
</dbReference>
<dbReference type="FunFam" id="1.20.120.330:FF:000005">
    <property type="entry name" value="Bifunctional glutamine synthetase adenylyltransferase/adenylyl-removing enzyme"/>
    <property type="match status" value="1"/>
</dbReference>
<dbReference type="PANTHER" id="PTHR30621:SF0">
    <property type="entry name" value="BIFUNCTIONAL GLUTAMINE SYNTHETASE ADENYLYLTRANSFERASE_ADENYLYL-REMOVING ENZYME"/>
    <property type="match status" value="1"/>
</dbReference>
<keyword evidence="5 7" id="KW-0460">Magnesium</keyword>
<dbReference type="InterPro" id="IPR043519">
    <property type="entry name" value="NT_sf"/>
</dbReference>
<evidence type="ECO:0000256" key="6">
    <source>
        <dbReference type="ARBA" id="ARBA00023268"/>
    </source>
</evidence>
<dbReference type="AlphaFoldDB" id="A0AAU7FC63"/>
<feature type="domain" description="Glutamate-ammonia ligase adenylyltransferase repeated" evidence="8">
    <location>
        <begin position="16"/>
        <end position="246"/>
    </location>
</feature>
<proteinExistence type="inferred from homology"/>
<sequence>MTDTLVESHPLLASAQNHSRYLQRLFLCRPDLAAETAQSAAHAFSRSEMLQRLRAHTVDSDEALSLALRRLRQAVMARLIVREINGLSALTEAMHTISDLAEVAIEVALDWVSQPDERFGEPIGEESGSVQKLIVVGMGKLGGRELNVSSDIDLIFIYPEDGETNGRRKISNHEYFVNIGKRLIRLIGDTDANGFVFRVDMRLRPFGDSGPLVSSFAALENYLLTQGREWERYAWIKGRALTGDEQGMAGLMELVMPFVYRKYLDYGAYQSMRELHSQIRREVERKDRLDNVKLGPGGIREIEFIGQVFQLIRGGRNKTLRSRATQQILQQLAEQGLLPADVVSQLQAAYIFLRDVEHRIMYLDDAQTQMLPGAEDDQQRLALSMGFADWAQFRAALDAHRGQVNQHFEEIFLQPEQNTPQGDSHEVAIDAFAEGNTPLYAQLGYSQPEEIQRRLSNMQDSSKYRQMPDRCRRRLDSILPNLISCTAQFDNPDATLMRLLDLLDAISRRESYLALLAEHPQTLKRLASLYSASPWVSEYLTRHPILLDELLDVRLLHQAPDWDKLGRLLREQMNELAGDVEARMDSLRHFQHSQIFRLVSQDLAELLPLEKLSDHLSDLADLILNVALEQAWQDLPNKHRDTHRFAIIGYGKLGGKELGFASDLDIVYLYDDDHPNAADIYARLAKRIVNWLTSMTSAGQLYDIDLRLRPNGSSGLLVSTVEAFTEYQHHSAWVWEHQAITRARYCAGDAQVGQQFEAIRHQILCRERDVSALQAEVLKMRNKMLETHPALAHDVKHRRGGIVDIEFIVQFLILAHSRHLPALTANAGNIALLDVAAQHQLISTASAEHARTAYRELRRLQHRHRLNGKELKLEHINAIALDMQAVEALWHSLFPAQL</sequence>
<dbReference type="Gene3D" id="1.20.120.1510">
    <property type="match status" value="1"/>
</dbReference>
<dbReference type="GO" id="GO:0000287">
    <property type="term" value="F:magnesium ion binding"/>
    <property type="evidence" value="ECO:0007669"/>
    <property type="project" value="UniProtKB-UniRule"/>
</dbReference>
<dbReference type="GO" id="GO:0000820">
    <property type="term" value="P:regulation of glutamine family amino acid metabolic process"/>
    <property type="evidence" value="ECO:0007669"/>
    <property type="project" value="UniProtKB-UniRule"/>
</dbReference>
<feature type="region of interest" description="Adenylyl transferase" evidence="7">
    <location>
        <begin position="424"/>
        <end position="898"/>
    </location>
</feature>
<dbReference type="EMBL" id="CP157355">
    <property type="protein sequence ID" value="XBM01256.1"/>
    <property type="molecule type" value="Genomic_DNA"/>
</dbReference>
<name>A0AAU7FC63_9NEIS</name>
<evidence type="ECO:0000256" key="3">
    <source>
        <dbReference type="ARBA" id="ARBA00022741"/>
    </source>
</evidence>
<dbReference type="EC" id="2.7.7.42" evidence="7"/>
<accession>A0AAU7FC63</accession>
<comment type="cofactor">
    <cofactor evidence="7">
        <name>Mg(2+)</name>
        <dbReference type="ChEBI" id="CHEBI:18420"/>
    </cofactor>
</comment>
<feature type="region of interest" description="Adenylyl removase" evidence="7">
    <location>
        <begin position="1"/>
        <end position="416"/>
    </location>
</feature>
<feature type="domain" description="PII-uridylyltransferase/Glutamine-synthetase adenylyltransferase" evidence="9">
    <location>
        <begin position="274"/>
        <end position="412"/>
    </location>
</feature>
<dbReference type="GO" id="GO:0016874">
    <property type="term" value="F:ligase activity"/>
    <property type="evidence" value="ECO:0007669"/>
    <property type="project" value="UniProtKB-KW"/>
</dbReference>
<dbReference type="GO" id="GO:0005524">
    <property type="term" value="F:ATP binding"/>
    <property type="evidence" value="ECO:0007669"/>
    <property type="project" value="UniProtKB-UniRule"/>
</dbReference>
<evidence type="ECO:0000313" key="10">
    <source>
        <dbReference type="EMBL" id="XBM01256.1"/>
    </source>
</evidence>
<comment type="function">
    <text evidence="7">Involved in the regulation of glutamine synthetase GlnA, a key enzyme in the process to assimilate ammonia. When cellular nitrogen levels are high, the C-terminal adenylyl transferase (AT) inactivates GlnA by covalent transfer of an adenylyl group from ATP to specific tyrosine residue of GlnA, thus reducing its activity. Conversely, when nitrogen levels are low, the N-terminal adenylyl removase (AR) activates GlnA by removing the adenylyl group by phosphorolysis, increasing its activity. The regulatory region of GlnE binds the signal transduction protein PII (GlnB) which indicates the nitrogen status of the cell.</text>
</comment>